<proteinExistence type="predicted"/>
<reference evidence="2 3" key="1">
    <citation type="journal article" date="2014" name="PLoS ONE">
        <title>Global Analysis of Gene Expression Profiles in Physic Nut (Jatropha curcas L.) Seedlings Exposed to Salt Stress.</title>
        <authorList>
            <person name="Zhang L."/>
            <person name="Zhang C."/>
            <person name="Wu P."/>
            <person name="Chen Y."/>
            <person name="Li M."/>
            <person name="Jiang H."/>
            <person name="Wu G."/>
        </authorList>
    </citation>
    <scope>NUCLEOTIDE SEQUENCE [LARGE SCALE GENOMIC DNA]</scope>
    <source>
        <strain evidence="3">cv. GZQX0401</strain>
        <tissue evidence="2">Young leaves</tissue>
    </source>
</reference>
<dbReference type="InterPro" id="IPR025322">
    <property type="entry name" value="PADRE_dom"/>
</dbReference>
<evidence type="ECO:0000313" key="2">
    <source>
        <dbReference type="EMBL" id="KDP26390.1"/>
    </source>
</evidence>
<evidence type="ECO:0000256" key="1">
    <source>
        <dbReference type="SAM" id="MobiDB-lite"/>
    </source>
</evidence>
<dbReference type="EMBL" id="KK914893">
    <property type="protein sequence ID" value="KDP26390.1"/>
    <property type="molecule type" value="Genomic_DNA"/>
</dbReference>
<dbReference type="Proteomes" id="UP000027138">
    <property type="component" value="Unassembled WGS sequence"/>
</dbReference>
<dbReference type="Pfam" id="PF14009">
    <property type="entry name" value="PADRE"/>
    <property type="match status" value="1"/>
</dbReference>
<accession>A0A067K296</accession>
<feature type="compositionally biased region" description="Polar residues" evidence="1">
    <location>
        <begin position="102"/>
        <end position="111"/>
    </location>
</feature>
<dbReference type="AlphaFoldDB" id="A0A067K296"/>
<sequence>MGSVSGEEGVLKLVHPGRHVEIHTKPITAAEVLQKYPRHSVTRPDVFKYPWIVVKPESVLNLGRVFFIVPNRTIYNLVKAQRESQQQSQEKSQISKHHVKNKQVQNSSSPVKSHAGSTPKHLDRHHREKLNQSPTIKSCIWMPSLDQDLNSRTRKQNKVSSWPEVTIKPKNANFRLEEEVYEDSRTKIRYSYQHKDNDICTDNMTADCDRNDGDLEFNHGKEVAMFKSCLRKPDSDVKLLKKVSFLLPTKEEEQQRRVKVYQREEFAGNSCSFADFFVHSTSLVPM</sequence>
<keyword evidence="3" id="KW-1185">Reference proteome</keyword>
<dbReference type="PANTHER" id="PTHR33052">
    <property type="entry name" value="DUF4228 DOMAIN PROTEIN-RELATED"/>
    <property type="match status" value="1"/>
</dbReference>
<feature type="region of interest" description="Disordered" evidence="1">
    <location>
        <begin position="86"/>
        <end position="133"/>
    </location>
</feature>
<dbReference type="OrthoDB" id="839271at2759"/>
<organism evidence="2 3">
    <name type="scientific">Jatropha curcas</name>
    <name type="common">Barbados nut</name>
    <dbReference type="NCBI Taxonomy" id="180498"/>
    <lineage>
        <taxon>Eukaryota</taxon>
        <taxon>Viridiplantae</taxon>
        <taxon>Streptophyta</taxon>
        <taxon>Embryophyta</taxon>
        <taxon>Tracheophyta</taxon>
        <taxon>Spermatophyta</taxon>
        <taxon>Magnoliopsida</taxon>
        <taxon>eudicotyledons</taxon>
        <taxon>Gunneridae</taxon>
        <taxon>Pentapetalae</taxon>
        <taxon>rosids</taxon>
        <taxon>fabids</taxon>
        <taxon>Malpighiales</taxon>
        <taxon>Euphorbiaceae</taxon>
        <taxon>Crotonoideae</taxon>
        <taxon>Jatropheae</taxon>
        <taxon>Jatropha</taxon>
    </lineage>
</organism>
<name>A0A067K296_JATCU</name>
<gene>
    <name evidence="2" type="ORF">JCGZ_17548</name>
</gene>
<evidence type="ECO:0000313" key="3">
    <source>
        <dbReference type="Proteomes" id="UP000027138"/>
    </source>
</evidence>
<protein>
    <submittedName>
        <fullName evidence="2">Uncharacterized protein</fullName>
    </submittedName>
</protein>